<keyword evidence="2" id="KW-1185">Reference proteome</keyword>
<dbReference type="AlphaFoldDB" id="A0A8J3DS22"/>
<evidence type="ECO:0000313" key="2">
    <source>
        <dbReference type="Proteomes" id="UP000630142"/>
    </source>
</evidence>
<evidence type="ECO:0000313" key="1">
    <source>
        <dbReference type="EMBL" id="GHD19010.1"/>
    </source>
</evidence>
<protein>
    <submittedName>
        <fullName evidence="1">Uncharacterized protein</fullName>
    </submittedName>
</protein>
<sequence>MAGQRKQRRGIREMPLYRGQPLKEIVGTQPHQEVHALFGTVQKSAALVLQAQRGIDNRLQRWHS</sequence>
<name>A0A8J3DS22_9HYPH</name>
<gene>
    <name evidence="1" type="ORF">GCM10016234_30170</name>
</gene>
<reference evidence="1" key="1">
    <citation type="journal article" date="2014" name="Int. J. Syst. Evol. Microbiol.">
        <title>Complete genome sequence of Corynebacterium casei LMG S-19264T (=DSM 44701T), isolated from a smear-ripened cheese.</title>
        <authorList>
            <consortium name="US DOE Joint Genome Institute (JGI-PGF)"/>
            <person name="Walter F."/>
            <person name="Albersmeier A."/>
            <person name="Kalinowski J."/>
            <person name="Ruckert C."/>
        </authorList>
    </citation>
    <scope>NUCLEOTIDE SEQUENCE</scope>
    <source>
        <strain evidence="1">KCTC 42249</strain>
    </source>
</reference>
<reference evidence="1" key="2">
    <citation type="submission" date="2020-09" db="EMBL/GenBank/DDBJ databases">
        <authorList>
            <person name="Sun Q."/>
            <person name="Kim S."/>
        </authorList>
    </citation>
    <scope>NUCLEOTIDE SEQUENCE</scope>
    <source>
        <strain evidence="1">KCTC 42249</strain>
    </source>
</reference>
<proteinExistence type="predicted"/>
<dbReference type="EMBL" id="BMZQ01000002">
    <property type="protein sequence ID" value="GHD19010.1"/>
    <property type="molecule type" value="Genomic_DNA"/>
</dbReference>
<accession>A0A8J3DS22</accession>
<dbReference type="Proteomes" id="UP000630142">
    <property type="component" value="Unassembled WGS sequence"/>
</dbReference>
<comment type="caution">
    <text evidence="1">The sequence shown here is derived from an EMBL/GenBank/DDBJ whole genome shotgun (WGS) entry which is preliminary data.</text>
</comment>
<organism evidence="1 2">
    <name type="scientific">Tianweitania populi</name>
    <dbReference type="NCBI Taxonomy" id="1607949"/>
    <lineage>
        <taxon>Bacteria</taxon>
        <taxon>Pseudomonadati</taxon>
        <taxon>Pseudomonadota</taxon>
        <taxon>Alphaproteobacteria</taxon>
        <taxon>Hyphomicrobiales</taxon>
        <taxon>Phyllobacteriaceae</taxon>
        <taxon>Tianweitania</taxon>
    </lineage>
</organism>